<accession>A0A9D3S5W7</accession>
<feature type="chain" id="PRO_5039600065" description="Saposin B-type domain-containing protein" evidence="2">
    <location>
        <begin position="22"/>
        <end position="128"/>
    </location>
</feature>
<dbReference type="SUPFAM" id="SSF47862">
    <property type="entry name" value="Saposin"/>
    <property type="match status" value="1"/>
</dbReference>
<reference evidence="4" key="1">
    <citation type="submission" date="2021-01" db="EMBL/GenBank/DDBJ databases">
        <title>A chromosome-scale assembly of European eel, Anguilla anguilla.</title>
        <authorList>
            <person name="Henkel C."/>
            <person name="Jong-Raadsen S.A."/>
            <person name="Dufour S."/>
            <person name="Weltzien F.-A."/>
            <person name="Palstra A.P."/>
            <person name="Pelster B."/>
            <person name="Spaink H.P."/>
            <person name="Van Den Thillart G.E."/>
            <person name="Jansen H."/>
            <person name="Zahm M."/>
            <person name="Klopp C."/>
            <person name="Cedric C."/>
            <person name="Louis A."/>
            <person name="Berthelot C."/>
            <person name="Parey E."/>
            <person name="Roest Crollius H."/>
            <person name="Montfort J."/>
            <person name="Robinson-Rechavi M."/>
            <person name="Bucao C."/>
            <person name="Bouchez O."/>
            <person name="Gislard M."/>
            <person name="Lluch J."/>
            <person name="Milhes M."/>
            <person name="Lampietro C."/>
            <person name="Lopez Roques C."/>
            <person name="Donnadieu C."/>
            <person name="Braasch I."/>
            <person name="Desvignes T."/>
            <person name="Postlethwait J."/>
            <person name="Bobe J."/>
            <person name="Guiguen Y."/>
            <person name="Dirks R."/>
        </authorList>
    </citation>
    <scope>NUCLEOTIDE SEQUENCE</scope>
    <source>
        <strain evidence="4">Tag_6206</strain>
        <tissue evidence="4">Liver</tissue>
    </source>
</reference>
<evidence type="ECO:0000259" key="3">
    <source>
        <dbReference type="PROSITE" id="PS50015"/>
    </source>
</evidence>
<gene>
    <name evidence="4" type="ORF">ANANG_G00004700</name>
</gene>
<dbReference type="AlphaFoldDB" id="A0A9D3S5W7"/>
<evidence type="ECO:0000256" key="1">
    <source>
        <dbReference type="ARBA" id="ARBA00023157"/>
    </source>
</evidence>
<sequence>MKMMSPIKLCFLLAFAACAQSGYFHGGGFSETEDDFALQTEAEKIPGVCFVCKLIMRKVKRIISEGDSKEQIVSKLQTVCSRMRFVKGICMGLVRKWSQQLADELTAGDDARTACVKISLCRQNVLWE</sequence>
<evidence type="ECO:0000256" key="2">
    <source>
        <dbReference type="SAM" id="SignalP"/>
    </source>
</evidence>
<dbReference type="PANTHER" id="PTHR15541:SF2">
    <property type="entry name" value="GRANULYSIN"/>
    <property type="match status" value="1"/>
</dbReference>
<keyword evidence="1" id="KW-1015">Disulfide bond</keyword>
<keyword evidence="5" id="KW-1185">Reference proteome</keyword>
<dbReference type="SMART" id="SM00741">
    <property type="entry name" value="SapB"/>
    <property type="match status" value="1"/>
</dbReference>
<proteinExistence type="predicted"/>
<dbReference type="InterPro" id="IPR038847">
    <property type="entry name" value="Granulysin-like"/>
</dbReference>
<comment type="caution">
    <text evidence="4">The sequence shown here is derived from an EMBL/GenBank/DDBJ whole genome shotgun (WGS) entry which is preliminary data.</text>
</comment>
<dbReference type="InterPro" id="IPR011001">
    <property type="entry name" value="Saposin-like"/>
</dbReference>
<dbReference type="GO" id="GO:0006629">
    <property type="term" value="P:lipid metabolic process"/>
    <property type="evidence" value="ECO:0007669"/>
    <property type="project" value="InterPro"/>
</dbReference>
<dbReference type="InterPro" id="IPR008139">
    <property type="entry name" value="SaposinB_dom"/>
</dbReference>
<dbReference type="InterPro" id="IPR007856">
    <property type="entry name" value="SapB_1"/>
</dbReference>
<dbReference type="Proteomes" id="UP001044222">
    <property type="component" value="Unassembled WGS sequence"/>
</dbReference>
<dbReference type="GO" id="GO:0042742">
    <property type="term" value="P:defense response to bacterium"/>
    <property type="evidence" value="ECO:0007669"/>
    <property type="project" value="InterPro"/>
</dbReference>
<dbReference type="EMBL" id="JAFIRN010000001">
    <property type="protein sequence ID" value="KAG5856125.1"/>
    <property type="molecule type" value="Genomic_DNA"/>
</dbReference>
<organism evidence="4 5">
    <name type="scientific">Anguilla anguilla</name>
    <name type="common">European freshwater eel</name>
    <name type="synonym">Muraena anguilla</name>
    <dbReference type="NCBI Taxonomy" id="7936"/>
    <lineage>
        <taxon>Eukaryota</taxon>
        <taxon>Metazoa</taxon>
        <taxon>Chordata</taxon>
        <taxon>Craniata</taxon>
        <taxon>Vertebrata</taxon>
        <taxon>Euteleostomi</taxon>
        <taxon>Actinopterygii</taxon>
        <taxon>Neopterygii</taxon>
        <taxon>Teleostei</taxon>
        <taxon>Anguilliformes</taxon>
        <taxon>Anguillidae</taxon>
        <taxon>Anguilla</taxon>
    </lineage>
</organism>
<keyword evidence="2" id="KW-0732">Signal</keyword>
<feature type="domain" description="Saposin B-type" evidence="3">
    <location>
        <begin position="45"/>
        <end position="125"/>
    </location>
</feature>
<dbReference type="PANTHER" id="PTHR15541">
    <property type="entry name" value="GRANULYSIN RELATED"/>
    <property type="match status" value="1"/>
</dbReference>
<dbReference type="Gene3D" id="1.10.225.10">
    <property type="entry name" value="Saposin-like"/>
    <property type="match status" value="1"/>
</dbReference>
<dbReference type="Pfam" id="PF05184">
    <property type="entry name" value="SapB_1"/>
    <property type="match status" value="1"/>
</dbReference>
<evidence type="ECO:0000313" key="5">
    <source>
        <dbReference type="Proteomes" id="UP001044222"/>
    </source>
</evidence>
<protein>
    <recommendedName>
        <fullName evidence="3">Saposin B-type domain-containing protein</fullName>
    </recommendedName>
</protein>
<dbReference type="PROSITE" id="PS50015">
    <property type="entry name" value="SAP_B"/>
    <property type="match status" value="1"/>
</dbReference>
<name>A0A9D3S5W7_ANGAN</name>
<feature type="signal peptide" evidence="2">
    <location>
        <begin position="1"/>
        <end position="21"/>
    </location>
</feature>
<evidence type="ECO:0000313" key="4">
    <source>
        <dbReference type="EMBL" id="KAG5856125.1"/>
    </source>
</evidence>